<accession>A0ABZ1CKB7</accession>
<evidence type="ECO:0000313" key="3">
    <source>
        <dbReference type="EMBL" id="WRS39826.1"/>
    </source>
</evidence>
<dbReference type="InterPro" id="IPR013424">
    <property type="entry name" value="Ice-binding_C"/>
</dbReference>
<feature type="chain" id="PRO_5047078155" evidence="1">
    <location>
        <begin position="24"/>
        <end position="224"/>
    </location>
</feature>
<dbReference type="NCBIfam" id="NF035944">
    <property type="entry name" value="PEPxxWA-CTERM"/>
    <property type="match status" value="1"/>
</dbReference>
<feature type="signal peptide" evidence="1">
    <location>
        <begin position="1"/>
        <end position="23"/>
    </location>
</feature>
<protein>
    <submittedName>
        <fullName evidence="3">PEPxxWA-CTERM sorting domain-containing protein</fullName>
    </submittedName>
</protein>
<dbReference type="NCBIfam" id="TIGR02595">
    <property type="entry name" value="PEP_CTERM"/>
    <property type="match status" value="1"/>
</dbReference>
<feature type="domain" description="Ice-binding protein C-terminal" evidence="2">
    <location>
        <begin position="198"/>
        <end position="222"/>
    </location>
</feature>
<dbReference type="EMBL" id="CP141769">
    <property type="protein sequence ID" value="WRS39826.1"/>
    <property type="molecule type" value="Genomic_DNA"/>
</dbReference>
<name>A0ABZ1CKB7_9PROT</name>
<dbReference type="Proteomes" id="UP001334732">
    <property type="component" value="Chromosome"/>
</dbReference>
<gene>
    <name evidence="3" type="ORF">VA613_02875</name>
</gene>
<sequence>MGIRISRLAAALMVLSWTGVAAAASPVYSGSYVDMYLKSNTFPANLNEQMVFLDAGTSSSITGHVGSQTGTTLVTFSSTSDTLIASNGFATISAQDGFLNDITITAPGYWFDDLIFSVNLSPNANSDLSVTAKDKTAGSNTFTNWATQQDWVNGENRILVLSTGGNLMQSVTITSQLGFQSLGGLDSLKQTEISGVTPVPEPGSWAMLLAGLGVVGLAARRKLA</sequence>
<reference evidence="3 4" key="1">
    <citation type="submission" date="2023-12" db="EMBL/GenBank/DDBJ databases">
        <title>Thiobacillus sedimentum sp. nov., a chemolithoautotrophic sulfur-oxidizing bacterium isolated from freshwater sediment.</title>
        <authorList>
            <person name="Luo J."/>
            <person name="Dai C."/>
        </authorList>
    </citation>
    <scope>NUCLEOTIDE SEQUENCE [LARGE SCALE GENOMIC DNA]</scope>
    <source>
        <strain evidence="3 4">SCUT-2</strain>
    </source>
</reference>
<proteinExistence type="predicted"/>
<evidence type="ECO:0000259" key="2">
    <source>
        <dbReference type="Pfam" id="PF07589"/>
    </source>
</evidence>
<dbReference type="Pfam" id="PF07589">
    <property type="entry name" value="PEP-CTERM"/>
    <property type="match status" value="1"/>
</dbReference>
<evidence type="ECO:0000256" key="1">
    <source>
        <dbReference type="SAM" id="SignalP"/>
    </source>
</evidence>
<evidence type="ECO:0000313" key="4">
    <source>
        <dbReference type="Proteomes" id="UP001334732"/>
    </source>
</evidence>
<keyword evidence="1" id="KW-0732">Signal</keyword>
<keyword evidence="4" id="KW-1185">Reference proteome</keyword>
<dbReference type="RefSeq" id="WP_324780357.1">
    <property type="nucleotide sequence ID" value="NZ_CP141769.1"/>
</dbReference>
<organism evidence="3 4">
    <name type="scientific">Thiobacillus sedimenti</name>
    <dbReference type="NCBI Taxonomy" id="3110231"/>
    <lineage>
        <taxon>Bacteria</taxon>
        <taxon>Pseudomonadati</taxon>
        <taxon>Pseudomonadota</taxon>
        <taxon>Betaproteobacteria</taxon>
        <taxon>Nitrosomonadales</taxon>
        <taxon>Thiobacillaceae</taxon>
        <taxon>Thiobacillus</taxon>
    </lineage>
</organism>